<dbReference type="RefSeq" id="WP_268918619.1">
    <property type="nucleotide sequence ID" value="NZ_CAJPNG010000089.1"/>
</dbReference>
<dbReference type="Proteomes" id="UP001072034">
    <property type="component" value="Unassembled WGS sequence"/>
</dbReference>
<evidence type="ECO:0000313" key="2">
    <source>
        <dbReference type="Proteomes" id="UP001072034"/>
    </source>
</evidence>
<name>A0ABT4ICC7_9ACTO</name>
<keyword evidence="2" id="KW-1185">Reference proteome</keyword>
<gene>
    <name evidence="1" type="ORF">OHJ16_15315</name>
</gene>
<organism evidence="1 2">
    <name type="scientific">Actinomyces israelii</name>
    <dbReference type="NCBI Taxonomy" id="1659"/>
    <lineage>
        <taxon>Bacteria</taxon>
        <taxon>Bacillati</taxon>
        <taxon>Actinomycetota</taxon>
        <taxon>Actinomycetes</taxon>
        <taxon>Actinomycetales</taxon>
        <taxon>Actinomycetaceae</taxon>
        <taxon>Actinomyces</taxon>
    </lineage>
</organism>
<accession>A0ABT4ICC7</accession>
<comment type="caution">
    <text evidence="1">The sequence shown here is derived from an EMBL/GenBank/DDBJ whole genome shotgun (WGS) entry which is preliminary data.</text>
</comment>
<proteinExistence type="predicted"/>
<dbReference type="EMBL" id="JAPTMY010000051">
    <property type="protein sequence ID" value="MCZ0859404.1"/>
    <property type="molecule type" value="Genomic_DNA"/>
</dbReference>
<protein>
    <submittedName>
        <fullName evidence="1">Uncharacterized protein</fullName>
    </submittedName>
</protein>
<sequence length="53" mass="5878">MAARVCVSRRFPEYFRDGAALSLTDAIPTGLLDDSSSEYGHMVSVARYRNPAR</sequence>
<reference evidence="1" key="1">
    <citation type="submission" date="2022-10" db="EMBL/GenBank/DDBJ databases">
        <title>Genome sequence of Actinomyces israelii ATCC 10048.</title>
        <authorList>
            <person name="Watt R.M."/>
            <person name="Tong W.M."/>
        </authorList>
    </citation>
    <scope>NUCLEOTIDE SEQUENCE</scope>
    <source>
        <strain evidence="1">ATCC 10048</strain>
    </source>
</reference>
<evidence type="ECO:0000313" key="1">
    <source>
        <dbReference type="EMBL" id="MCZ0859404.1"/>
    </source>
</evidence>